<feature type="domain" description="Endo-beta-1,6-galactanase-like" evidence="2">
    <location>
        <begin position="23"/>
        <end position="368"/>
    </location>
</feature>
<keyword evidence="3" id="KW-0326">Glycosidase</keyword>
<comment type="caution">
    <text evidence="3">The sequence shown here is derived from an EMBL/GenBank/DDBJ whole genome shotgun (WGS) entry which is preliminary data.</text>
</comment>
<keyword evidence="3" id="KW-0119">Carbohydrate metabolism</keyword>
<dbReference type="NCBIfam" id="TIGR04183">
    <property type="entry name" value="Por_Secre_tail"/>
    <property type="match status" value="1"/>
</dbReference>
<reference evidence="3 4" key="1">
    <citation type="journal article" date="2015" name="Microbes Environ.">
        <title>Distribution and evolution of nitrogen fixation genes in the phylum bacteroidetes.</title>
        <authorList>
            <person name="Inoue J."/>
            <person name="Oshima K."/>
            <person name="Suda W."/>
            <person name="Sakamoto M."/>
            <person name="Iino T."/>
            <person name="Noda S."/>
            <person name="Hongoh Y."/>
            <person name="Hattori M."/>
            <person name="Ohkuma M."/>
        </authorList>
    </citation>
    <scope>NUCLEOTIDE SEQUENCE [LARGE SCALE GENOMIC DNA]</scope>
    <source>
        <strain evidence="3">JCM 15548</strain>
    </source>
</reference>
<keyword evidence="1" id="KW-0732">Signal</keyword>
<dbReference type="Pfam" id="PF14587">
    <property type="entry name" value="Glyco_hydr_30_2"/>
    <property type="match status" value="1"/>
</dbReference>
<dbReference type="InterPro" id="IPR017853">
    <property type="entry name" value="GH"/>
</dbReference>
<dbReference type="GO" id="GO:0045493">
    <property type="term" value="P:xylan catabolic process"/>
    <property type="evidence" value="ECO:0007669"/>
    <property type="project" value="UniProtKB-KW"/>
</dbReference>
<dbReference type="STRING" id="1236989.JCM15548_110"/>
<protein>
    <submittedName>
        <fullName evidence="3">Putative xylanase</fullName>
    </submittedName>
</protein>
<dbReference type="PANTHER" id="PTHR42767">
    <property type="entry name" value="ENDO-BETA-1,6-GALACTANASE"/>
    <property type="match status" value="1"/>
</dbReference>
<dbReference type="SUPFAM" id="SSF51445">
    <property type="entry name" value="(Trans)glycosidases"/>
    <property type="match status" value="1"/>
</dbReference>
<sequence length="802" mass="89792">MRKKTLLYFVIGWLSMTVYSQTAVHINVAEQHQTIRGIGASDAWNFDPVGKHWSETVKEDIALKLFSQEVDANGHPLGIGLSRWRFNVGGGSAEQGEASNIDQPERRAESFLNADGTYNWEKQSGQQWFLNKAKTHGVDHLVAFVNSPPRFYTKNGRANADDHGGTTNLKAEHFDDYATFLTEVLAHFDNQGLTFSQVSPVNEPQYPWLSGQEGTPWTNQEIAQITGLLNQSILDKGLDTQILLAEAESYRVLYQNNTSYTNRDDQINAFFNPASTHYLGHHSQVLKGIAGHGYWTDTSDEEIISVRQAVAQKAAEQGIELYQTEYCLLSNDYDNYLSNSIFLAKMVHAELAIANASVYDFWTAIERERWSQKNRFYLIRLRPNGGDYVDLENGGTISADKNLWALGNFSYFIRPGYQRISTNNTENLSGLMSSAYLAPDQSEIIVVHVNWGNAVTEMDHLFYALPEGKKIKQITPYVTDATNNLQQKAAINSGDSYTISAKSVTTMVVELEASNGSVEDPVASQQQLLTGEKENEAIVYHDFLEWTIADANKIPSWYLQQDNGTYTDWVANPDQSGINGTATSLVTETQSPVDWWGNFLAFRLETPVTITEENRFLHILHYREHNNYGWSFQINTDAPYEDAGTYLGTLRFDGDNASDNTWEDVVIDLQHLIETGTPLEKILMIVDKAWESEKNSAPSKYYFDEIVLSASPFSRTSVTAIPGAVSTSSGLNVWQSAPLQISVSGLNMKQIDLFDISGRKVLSGKNLNNTPTYNLHMPATGLYIIKVRTTEGGILTEKVLVK</sequence>
<accession>A0A0E9LRY6</accession>
<evidence type="ECO:0000259" key="2">
    <source>
        <dbReference type="Pfam" id="PF14587"/>
    </source>
</evidence>
<name>A0A0E9LRY6_9BACT</name>
<feature type="signal peptide" evidence="1">
    <location>
        <begin position="1"/>
        <end position="22"/>
    </location>
</feature>
<dbReference type="InterPro" id="IPR013780">
    <property type="entry name" value="Glyco_hydro_b"/>
</dbReference>
<evidence type="ECO:0000313" key="3">
    <source>
        <dbReference type="EMBL" id="GAO28053.1"/>
    </source>
</evidence>
<keyword evidence="3" id="KW-0378">Hydrolase</keyword>
<keyword evidence="3" id="KW-0624">Polysaccharide degradation</keyword>
<gene>
    <name evidence="3" type="ORF">JCM15548_110</name>
</gene>
<keyword evidence="3" id="KW-0858">Xylan degradation</keyword>
<dbReference type="PANTHER" id="PTHR42767:SF1">
    <property type="entry name" value="ENDO-BETA-1,6-GALACTANASE-LIKE DOMAIN-CONTAINING PROTEIN"/>
    <property type="match status" value="1"/>
</dbReference>
<dbReference type="InterPro" id="IPR039514">
    <property type="entry name" value="6GAL-like"/>
</dbReference>
<dbReference type="NCBIfam" id="NF033708">
    <property type="entry name" value="T9SS_Cterm_ChiA"/>
    <property type="match status" value="1"/>
</dbReference>
<evidence type="ECO:0000313" key="4">
    <source>
        <dbReference type="Proteomes" id="UP000032900"/>
    </source>
</evidence>
<dbReference type="Proteomes" id="UP000032900">
    <property type="component" value="Unassembled WGS sequence"/>
</dbReference>
<keyword evidence="4" id="KW-1185">Reference proteome</keyword>
<dbReference type="GO" id="GO:0004553">
    <property type="term" value="F:hydrolase activity, hydrolyzing O-glycosyl compounds"/>
    <property type="evidence" value="ECO:0007669"/>
    <property type="project" value="InterPro"/>
</dbReference>
<dbReference type="InterPro" id="IPR026444">
    <property type="entry name" value="Secre_tail"/>
</dbReference>
<dbReference type="OrthoDB" id="9806701at2"/>
<organism evidence="3 4">
    <name type="scientific">Geofilum rubicundum JCM 15548</name>
    <dbReference type="NCBI Taxonomy" id="1236989"/>
    <lineage>
        <taxon>Bacteria</taxon>
        <taxon>Pseudomonadati</taxon>
        <taxon>Bacteroidota</taxon>
        <taxon>Bacteroidia</taxon>
        <taxon>Marinilabiliales</taxon>
        <taxon>Marinilabiliaceae</taxon>
        <taxon>Geofilum</taxon>
    </lineage>
</organism>
<dbReference type="RefSeq" id="WP_062121962.1">
    <property type="nucleotide sequence ID" value="NZ_BAZW01000001.1"/>
</dbReference>
<dbReference type="Gene3D" id="2.60.40.1180">
    <property type="entry name" value="Golgi alpha-mannosidase II"/>
    <property type="match status" value="1"/>
</dbReference>
<feature type="chain" id="PRO_5002428263" evidence="1">
    <location>
        <begin position="23"/>
        <end position="802"/>
    </location>
</feature>
<dbReference type="InterPro" id="IPR039743">
    <property type="entry name" value="6GAL/EXGAL"/>
</dbReference>
<dbReference type="AlphaFoldDB" id="A0A0E9LRY6"/>
<proteinExistence type="predicted"/>
<dbReference type="Gene3D" id="3.20.20.80">
    <property type="entry name" value="Glycosidases"/>
    <property type="match status" value="1"/>
</dbReference>
<evidence type="ECO:0000256" key="1">
    <source>
        <dbReference type="SAM" id="SignalP"/>
    </source>
</evidence>
<dbReference type="EMBL" id="BAZW01000001">
    <property type="protein sequence ID" value="GAO28053.1"/>
    <property type="molecule type" value="Genomic_DNA"/>
</dbReference>